<dbReference type="Gene3D" id="2.40.30.170">
    <property type="match status" value="1"/>
</dbReference>
<dbReference type="InterPro" id="IPR006143">
    <property type="entry name" value="RND_pump_MFP"/>
</dbReference>
<proteinExistence type="inferred from homology"/>
<reference evidence="7 8" key="1">
    <citation type="journal article" date="2021" name="Sci. Rep.">
        <title>The distribution of antibiotic resistance genes in chicken gut microbiota commensals.</title>
        <authorList>
            <person name="Juricova H."/>
            <person name="Matiasovicova J."/>
            <person name="Kubasova T."/>
            <person name="Cejkova D."/>
            <person name="Rychlik I."/>
        </authorList>
    </citation>
    <scope>NUCLEOTIDE SEQUENCE [LARGE SCALE GENOMIC DNA]</scope>
    <source>
        <strain evidence="7 8">An829</strain>
    </source>
</reference>
<feature type="domain" description="YknX-like C-terminal permuted SH3-like" evidence="6">
    <location>
        <begin position="323"/>
        <end position="395"/>
    </location>
</feature>
<dbReference type="Gene3D" id="1.10.287.470">
    <property type="entry name" value="Helix hairpin bin"/>
    <property type="match status" value="1"/>
</dbReference>
<dbReference type="NCBIfam" id="TIGR01730">
    <property type="entry name" value="RND_mfp"/>
    <property type="match status" value="1"/>
</dbReference>
<dbReference type="Pfam" id="PF25989">
    <property type="entry name" value="YknX_C"/>
    <property type="match status" value="1"/>
</dbReference>
<feature type="compositionally biased region" description="Polar residues" evidence="2">
    <location>
        <begin position="401"/>
        <end position="411"/>
    </location>
</feature>
<dbReference type="InterPro" id="IPR058625">
    <property type="entry name" value="MdtA-like_BSH"/>
</dbReference>
<gene>
    <name evidence="7" type="ORF">H6A60_10715</name>
</gene>
<dbReference type="Pfam" id="PF25917">
    <property type="entry name" value="BSH_RND"/>
    <property type="match status" value="1"/>
</dbReference>
<name>A0ABS2DUH8_9BURK</name>
<dbReference type="Pfam" id="PF25876">
    <property type="entry name" value="HH_MFP_RND"/>
    <property type="match status" value="1"/>
</dbReference>
<dbReference type="InterPro" id="IPR058792">
    <property type="entry name" value="Beta-barrel_RND_2"/>
</dbReference>
<evidence type="ECO:0000313" key="7">
    <source>
        <dbReference type="EMBL" id="MBM6704944.1"/>
    </source>
</evidence>
<evidence type="ECO:0000256" key="2">
    <source>
        <dbReference type="SAM" id="MobiDB-lite"/>
    </source>
</evidence>
<dbReference type="SUPFAM" id="SSF111369">
    <property type="entry name" value="HlyD-like secretion proteins"/>
    <property type="match status" value="1"/>
</dbReference>
<dbReference type="InterPro" id="IPR058637">
    <property type="entry name" value="YknX-like_C"/>
</dbReference>
<comment type="caution">
    <text evidence="7">The sequence shown here is derived from an EMBL/GenBank/DDBJ whole genome shotgun (WGS) entry which is preliminary data.</text>
</comment>
<sequence length="411" mass="43415">MLGMIFEQFVISAAGWSRSVRHACGRLVTRVARALFFASAAVGAAALFGCDASSEAAKPSAVLRAAEKPAEVYEVALVKALDAFPSAYEVAGSVAADERVEIASRIPAYIREVAVKEGDAVKKGEALVRLDDAEIEAAVRSAEAQVFAARAASRDAAIDAEKYARLYKDGFISEQDLRKANLKRDASASTLKEAEAFLTQAKNQRRYVVLASPIDGRVAKRLRRAGDMAAPAFPILVIESERAPRFEVHVPETRLADIKPGMRASVEISGRPAVGASVELVGSSADAATRTFLVRLQLDEGAQAAPGEFGRARFKAAEPARPAVPESAVAVRGGVEGVFVVRDGRAAFTWLRLGRRTGNADGSGDIVEVVAGLKGDELLVDRPSERLSDGDSVRVAEAPSNGASSTSAARP</sequence>
<dbReference type="Gene3D" id="2.40.50.100">
    <property type="match status" value="1"/>
</dbReference>
<evidence type="ECO:0000256" key="1">
    <source>
        <dbReference type="ARBA" id="ARBA00009477"/>
    </source>
</evidence>
<feature type="domain" description="CusB-like beta-barrel" evidence="5">
    <location>
        <begin position="247"/>
        <end position="317"/>
    </location>
</feature>
<dbReference type="EMBL" id="JACJJC010000029">
    <property type="protein sequence ID" value="MBM6704944.1"/>
    <property type="molecule type" value="Genomic_DNA"/>
</dbReference>
<keyword evidence="8" id="KW-1185">Reference proteome</keyword>
<dbReference type="Pfam" id="PF25954">
    <property type="entry name" value="Beta-barrel_RND_2"/>
    <property type="match status" value="1"/>
</dbReference>
<dbReference type="Proteomes" id="UP000715095">
    <property type="component" value="Unassembled WGS sequence"/>
</dbReference>
<accession>A0ABS2DUH8</accession>
<evidence type="ECO:0000259" key="3">
    <source>
        <dbReference type="Pfam" id="PF25876"/>
    </source>
</evidence>
<feature type="region of interest" description="Disordered" evidence="2">
    <location>
        <begin position="381"/>
        <end position="411"/>
    </location>
</feature>
<evidence type="ECO:0000259" key="6">
    <source>
        <dbReference type="Pfam" id="PF25989"/>
    </source>
</evidence>
<comment type="similarity">
    <text evidence="1">Belongs to the membrane fusion protein (MFP) (TC 8.A.1) family.</text>
</comment>
<dbReference type="Gene3D" id="2.40.420.20">
    <property type="match status" value="1"/>
</dbReference>
<feature type="domain" description="Multidrug resistance protein MdtA-like alpha-helical hairpin" evidence="3">
    <location>
        <begin position="140"/>
        <end position="207"/>
    </location>
</feature>
<dbReference type="PANTHER" id="PTHR30469">
    <property type="entry name" value="MULTIDRUG RESISTANCE PROTEIN MDTA"/>
    <property type="match status" value="1"/>
</dbReference>
<organism evidence="7 8">
    <name type="scientific">Sutterella massiliensis</name>
    <dbReference type="NCBI Taxonomy" id="1816689"/>
    <lineage>
        <taxon>Bacteria</taxon>
        <taxon>Pseudomonadati</taxon>
        <taxon>Pseudomonadota</taxon>
        <taxon>Betaproteobacteria</taxon>
        <taxon>Burkholderiales</taxon>
        <taxon>Sutterellaceae</taxon>
        <taxon>Sutterella</taxon>
    </lineage>
</organism>
<dbReference type="InterPro" id="IPR058624">
    <property type="entry name" value="MdtA-like_HH"/>
</dbReference>
<feature type="domain" description="Multidrug resistance protein MdtA-like barrel-sandwich hybrid" evidence="4">
    <location>
        <begin position="99"/>
        <end position="229"/>
    </location>
</feature>
<evidence type="ECO:0000259" key="5">
    <source>
        <dbReference type="Pfam" id="PF25954"/>
    </source>
</evidence>
<dbReference type="PANTHER" id="PTHR30469:SF15">
    <property type="entry name" value="HLYD FAMILY OF SECRETION PROTEINS"/>
    <property type="match status" value="1"/>
</dbReference>
<feature type="compositionally biased region" description="Basic and acidic residues" evidence="2">
    <location>
        <begin position="381"/>
        <end position="394"/>
    </location>
</feature>
<evidence type="ECO:0000313" key="8">
    <source>
        <dbReference type="Proteomes" id="UP000715095"/>
    </source>
</evidence>
<protein>
    <submittedName>
        <fullName evidence="7">Efflux RND transporter periplasmic adaptor subunit</fullName>
    </submittedName>
</protein>
<evidence type="ECO:0000259" key="4">
    <source>
        <dbReference type="Pfam" id="PF25917"/>
    </source>
</evidence>